<proteinExistence type="inferred from homology"/>
<evidence type="ECO:0000256" key="1">
    <source>
        <dbReference type="ARBA" id="ARBA00001946"/>
    </source>
</evidence>
<protein>
    <submittedName>
        <fullName evidence="14">Alpha-glucan water dikinase, chloroplastic</fullName>
    </submittedName>
</protein>
<dbReference type="SUPFAM" id="SSF56059">
    <property type="entry name" value="Glutathione synthetase ATP-binding domain-like"/>
    <property type="match status" value="1"/>
</dbReference>
<comment type="subunit">
    <text evidence="3">Homodimer.</text>
</comment>
<comment type="cofactor">
    <cofactor evidence="1">
        <name>Mg(2+)</name>
        <dbReference type="ChEBI" id="CHEBI:18420"/>
    </cofactor>
</comment>
<reference evidence="14 15" key="1">
    <citation type="submission" date="2016-02" db="EMBL/GenBank/DDBJ databases">
        <title>Genome analysis of coral dinoflagellate symbionts highlights evolutionary adaptations to a symbiotic lifestyle.</title>
        <authorList>
            <person name="Aranda M."/>
            <person name="Li Y."/>
            <person name="Liew Y.J."/>
            <person name="Baumgarten S."/>
            <person name="Simakov O."/>
            <person name="Wilson M."/>
            <person name="Piel J."/>
            <person name="Ashoor H."/>
            <person name="Bougouffa S."/>
            <person name="Bajic V.B."/>
            <person name="Ryu T."/>
            <person name="Ravasi T."/>
            <person name="Bayer T."/>
            <person name="Micklem G."/>
            <person name="Kim H."/>
            <person name="Bhak J."/>
            <person name="Lajeunesse T.C."/>
            <person name="Voolstra C.R."/>
        </authorList>
    </citation>
    <scope>NUCLEOTIDE SEQUENCE [LARGE SCALE GENOMIC DNA]</scope>
    <source>
        <strain evidence="14 15">CCMP2467</strain>
    </source>
</reference>
<dbReference type="InterPro" id="IPR054481">
    <property type="entry name" value="GWD1_pHisD"/>
</dbReference>
<feature type="domain" description="Alpha-glucan water dikinase phosphohistidine-like" evidence="12">
    <location>
        <begin position="1143"/>
        <end position="1259"/>
    </location>
</feature>
<evidence type="ECO:0000256" key="2">
    <source>
        <dbReference type="ARBA" id="ARBA00007837"/>
    </source>
</evidence>
<evidence type="ECO:0000256" key="8">
    <source>
        <dbReference type="ARBA" id="ARBA00022840"/>
    </source>
</evidence>
<keyword evidence="15" id="KW-1185">Reference proteome</keyword>
<dbReference type="GO" id="GO:0016301">
    <property type="term" value="F:kinase activity"/>
    <property type="evidence" value="ECO:0007669"/>
    <property type="project" value="UniProtKB-KW"/>
</dbReference>
<evidence type="ECO:0000313" key="14">
    <source>
        <dbReference type="EMBL" id="OLQ08673.1"/>
    </source>
</evidence>
<evidence type="ECO:0000313" key="15">
    <source>
        <dbReference type="Proteomes" id="UP000186817"/>
    </source>
</evidence>
<dbReference type="Proteomes" id="UP000186817">
    <property type="component" value="Unassembled WGS sequence"/>
</dbReference>
<dbReference type="Gene3D" id="3.30.1490.20">
    <property type="entry name" value="ATP-grasp fold, A domain"/>
    <property type="match status" value="1"/>
</dbReference>
<evidence type="ECO:0000259" key="11">
    <source>
        <dbReference type="Pfam" id="PF01326"/>
    </source>
</evidence>
<dbReference type="InterPro" id="IPR056301">
    <property type="entry name" value="GWD-like_N_Ig"/>
</dbReference>
<evidence type="ECO:0000256" key="6">
    <source>
        <dbReference type="ARBA" id="ARBA00022741"/>
    </source>
</evidence>
<name>A0A1Q9EMK1_SYMMI</name>
<gene>
    <name evidence="14" type="primary">R1</name>
    <name evidence="14" type="ORF">AK812_SmicGene7819</name>
</gene>
<dbReference type="InterPro" id="IPR002192">
    <property type="entry name" value="PPDK_AMP/ATP-bd"/>
</dbReference>
<organism evidence="14 15">
    <name type="scientific">Symbiodinium microadriaticum</name>
    <name type="common">Dinoflagellate</name>
    <name type="synonym">Zooxanthella microadriatica</name>
    <dbReference type="NCBI Taxonomy" id="2951"/>
    <lineage>
        <taxon>Eukaryota</taxon>
        <taxon>Sar</taxon>
        <taxon>Alveolata</taxon>
        <taxon>Dinophyceae</taxon>
        <taxon>Suessiales</taxon>
        <taxon>Symbiodiniaceae</taxon>
        <taxon>Symbiodinium</taxon>
    </lineage>
</organism>
<accession>A0A1Q9EMK1</accession>
<dbReference type="GO" id="GO:0005524">
    <property type="term" value="F:ATP binding"/>
    <property type="evidence" value="ECO:0007669"/>
    <property type="project" value="UniProtKB-KW"/>
</dbReference>
<dbReference type="PANTHER" id="PTHR46999:SF1">
    <property type="entry name" value="ALPHA-GLUCAN WATER DIKINASE 1, CHLOROPLASTIC"/>
    <property type="match status" value="1"/>
</dbReference>
<dbReference type="Pfam" id="PF23166">
    <property type="entry name" value="Ig_N_CWD1"/>
    <property type="match status" value="1"/>
</dbReference>
<keyword evidence="8" id="KW-0067">ATP-binding</keyword>
<keyword evidence="6" id="KW-0547">Nucleotide-binding</keyword>
<dbReference type="OMA" id="NCKGYKA"/>
<keyword evidence="4" id="KW-0808">Transferase</keyword>
<evidence type="ECO:0000256" key="10">
    <source>
        <dbReference type="ARBA" id="ARBA00023277"/>
    </source>
</evidence>
<comment type="caution">
    <text evidence="14">The sequence shown here is derived from an EMBL/GenBank/DDBJ whole genome shotgun (WGS) entry which is preliminary data.</text>
</comment>
<dbReference type="Pfam" id="PF22973">
    <property type="entry name" value="GWD1_pHisD"/>
    <property type="match status" value="1"/>
</dbReference>
<evidence type="ECO:0000259" key="12">
    <source>
        <dbReference type="Pfam" id="PF22973"/>
    </source>
</evidence>
<dbReference type="PANTHER" id="PTHR46999">
    <property type="entry name" value="ALPHA-GLUCAN WATER DIKINASE 1, CHLOROPLASTIC-RELATED"/>
    <property type="match status" value="1"/>
</dbReference>
<dbReference type="InterPro" id="IPR013815">
    <property type="entry name" value="ATP_grasp_subdomain_1"/>
</dbReference>
<dbReference type="OrthoDB" id="6123450at2759"/>
<feature type="domain" description="Alpha-glucan water dikinase-like N-terminal Ig-like" evidence="13">
    <location>
        <begin position="29"/>
        <end position="124"/>
    </location>
</feature>
<keyword evidence="7 14" id="KW-0418">Kinase</keyword>
<feature type="domain" description="Pyruvate phosphate dikinase AMP/ATP-binding" evidence="11">
    <location>
        <begin position="1311"/>
        <end position="1626"/>
    </location>
</feature>
<dbReference type="EMBL" id="LSRX01000112">
    <property type="protein sequence ID" value="OLQ08673.1"/>
    <property type="molecule type" value="Genomic_DNA"/>
</dbReference>
<keyword evidence="9" id="KW-0460">Magnesium</keyword>
<sequence>MGGLWSSGSPRQPGIYVDTVEADAGWMAFEITVAGLAGDICLHWGVGKHSVEEWIVPVDSQARTVPAAKRVPGALQTAFPHPRRNERKVRLEINNDAGLKGCQFVLHKKPDEWLKDGSRNFILDFSKVADSSGFRELVEAAAQENPAAKVSCYSSSGIEVAILAVLQDGGCDVQAIVRSGRDLVLQYGLAGEDRRWTSSTRLRLQKMQGDISMGQMRLEKDLNKYLMFVLHDPTVDQWLKDAGRDFAFKLPGNFGRGKPAKPQGSGFSPVRLQRRASKLFSTFVEEVQRGEPDAKTSSWTVPGNYGLEVVVLGTAAETACNVHMLVHAKVALVVQYGLAGEDRAWKFSKRLPLVRAGTDKWEASFEIPACSMEKFLMFVFHDGAPTFFDLNNCVHTVSAGNRWIKHGPHDFEFEMPFHEDWAIEEALEAEETPIQLFSHLNSREIRSGLRAVSSESAKKRLKGIDESGVVDKKIIEDGRKDRSLMARSQFLQQRPSRQSRADICFSAFELQGDAGSLDVSCMSLGDSHAKIEIRAWLHPRLGDCVMHFGVFETSQSRGWTSATEIHSVEWPSDMIKVDSQACQIPLQRMGDGIHMLDLSLIAHVECDGSETVRVPDIGGLGFVLKPVTKDVWVKPNDGGDAEVRFLRQKPWRQFGPPENMGSGGPWAFVAEKILSQEMGNHMSLKRRYENCLEFLQDFEKCSGCQMRRLQSWRTLIQIDSSKAVWSRTPSMPLIDGSYDEEEFWSWIFVWQRLSFQQFLTWERNINTQPRQLAAAINQLTQRLAELWKSTPSCRIWIRWTLSTMGRGGSAGQKIRDEILVIMHAHHIKEIHGTYYEQWHQKLHNNTTPADIGICRAIIAYLQSGGDIGVYWKVLAEHSITKEQLASYSRPITTEPYMVQTDIGRLIRDFERYLDILRSVHDALDLNLAVDHANDCLPGELQGRLRDVCNMGGTGFSSLDQGHGKFMRVAAARDAALAVLNDMGTDANVIKKLLVIDYILETQQSVLVQGMAALTTSWLPPLVEQMRSLLIGLIGNVPLEPELSALLADWNSFASQCASRHNEDSALLLKALADRISRVVGDLCDKYQRMMGPKAAFLGEAVGMPRRNIDVFVDEVLRGTSLMAISLLLQRLEPVLRNIAQLPPWQIVSPVEEPIQGVFKLIDKMTGVQGEIFQTPTILLSGAVSGEEEVPDGVLGVLVRSAQEAPDILSHCAVRARNFKVLIATCFDQSISEQLAQDFAEKWVEVRCRPDGHLTVTEVERPSAQANEQAAKKEEQERERHIARKAKTVKMNLRNDLGCSWCVCPEEMTKANVGSKSLNLALLKPKLPADSGIFTPQAMALPFGTMQKCLTAECNKDILPVLEKVLGRLQPDSSNEEAQVIFEEAQQLVESMRFPEPLKKALAETMEDVGSRDGEDRLLQLFREEDAWQAIKGVWSSMFALRPWVSLAKAGRSFHDLNMAVLVQELVEAKYAFVLHTVNPFTKDKDELYGEIVAGRGETLVGNFSGRALSFAVRRGGEPRVLSYPSKSVALHTQPCLIFRSDSNAEDLEGFAGAGLFESVCAEEDKGGFQRLHRLDIVEDATYRTNLLRRIAEIGWVTEEAFDSIPQDIEGCVDVRDRIFLVQSRPQV</sequence>
<evidence type="ECO:0000256" key="5">
    <source>
        <dbReference type="ARBA" id="ARBA00022723"/>
    </source>
</evidence>
<dbReference type="Pfam" id="PF01326">
    <property type="entry name" value="PPDK_N"/>
    <property type="match status" value="1"/>
</dbReference>
<evidence type="ECO:0000256" key="3">
    <source>
        <dbReference type="ARBA" id="ARBA00011738"/>
    </source>
</evidence>
<dbReference type="Gene3D" id="3.30.470.20">
    <property type="entry name" value="ATP-grasp fold, B domain"/>
    <property type="match status" value="1"/>
</dbReference>
<keyword evidence="5" id="KW-0479">Metal-binding</keyword>
<evidence type="ECO:0000256" key="7">
    <source>
        <dbReference type="ARBA" id="ARBA00022777"/>
    </source>
</evidence>
<evidence type="ECO:0000256" key="4">
    <source>
        <dbReference type="ARBA" id="ARBA00022679"/>
    </source>
</evidence>
<evidence type="ECO:0000259" key="13">
    <source>
        <dbReference type="Pfam" id="PF23166"/>
    </source>
</evidence>
<comment type="similarity">
    <text evidence="2">Belongs to the PEP-utilizing enzyme family.</text>
</comment>
<keyword evidence="10" id="KW-0119">Carbohydrate metabolism</keyword>
<evidence type="ECO:0000256" key="9">
    <source>
        <dbReference type="ARBA" id="ARBA00022842"/>
    </source>
</evidence>
<dbReference type="GO" id="GO:0046872">
    <property type="term" value="F:metal ion binding"/>
    <property type="evidence" value="ECO:0007669"/>
    <property type="project" value="UniProtKB-KW"/>
</dbReference>